<sequence length="199" mass="23295">DDFSDSKNKNSVKLDAQGLALGSLLISKKRKARLEDNSYHRFAFQDGPLPDWFLDDQQKHYKKYIHVPSDVLQFYSKRLKEINSRPIKKVQEAKARKKLKASRKLEGMKRKAESIIDNPNMSDAFKRRTIEKLHYSRKTRSKPRNVQYVVASKSGARRKSQRSHSVKGLLKEYILQLILLLVTLDLMLRMRHCLKEGRT</sequence>
<feature type="non-terminal residue" evidence="2">
    <location>
        <position position="1"/>
    </location>
</feature>
<evidence type="ECO:0000259" key="1">
    <source>
        <dbReference type="Pfam" id="PF07780"/>
    </source>
</evidence>
<keyword evidence="3" id="KW-1185">Reference proteome</keyword>
<dbReference type="Pfam" id="PF07780">
    <property type="entry name" value="Spb1_C"/>
    <property type="match status" value="1"/>
</dbReference>
<gene>
    <name evidence="2" type="ORF">Zmor_019084</name>
</gene>
<dbReference type="GO" id="GO:0005634">
    <property type="term" value="C:nucleus"/>
    <property type="evidence" value="ECO:0007669"/>
    <property type="project" value="InterPro"/>
</dbReference>
<reference evidence="2" key="1">
    <citation type="journal article" date="2023" name="G3 (Bethesda)">
        <title>Whole genome assemblies of Zophobas morio and Tenebrio molitor.</title>
        <authorList>
            <person name="Kaur S."/>
            <person name="Stinson S.A."/>
            <person name="diCenzo G.C."/>
        </authorList>
    </citation>
    <scope>NUCLEOTIDE SEQUENCE</scope>
    <source>
        <strain evidence="2">QUZm001</strain>
    </source>
</reference>
<dbReference type="Proteomes" id="UP001168821">
    <property type="component" value="Unassembled WGS sequence"/>
</dbReference>
<evidence type="ECO:0000313" key="3">
    <source>
        <dbReference type="Proteomes" id="UP001168821"/>
    </source>
</evidence>
<name>A0AA38M1J0_9CUCU</name>
<organism evidence="2 3">
    <name type="scientific">Zophobas morio</name>
    <dbReference type="NCBI Taxonomy" id="2755281"/>
    <lineage>
        <taxon>Eukaryota</taxon>
        <taxon>Metazoa</taxon>
        <taxon>Ecdysozoa</taxon>
        <taxon>Arthropoda</taxon>
        <taxon>Hexapoda</taxon>
        <taxon>Insecta</taxon>
        <taxon>Pterygota</taxon>
        <taxon>Neoptera</taxon>
        <taxon>Endopterygota</taxon>
        <taxon>Coleoptera</taxon>
        <taxon>Polyphaga</taxon>
        <taxon>Cucujiformia</taxon>
        <taxon>Tenebrionidae</taxon>
        <taxon>Zophobas</taxon>
    </lineage>
</organism>
<accession>A0AA38M1J0</accession>
<dbReference type="EMBL" id="JALNTZ010000528">
    <property type="protein sequence ID" value="KAJ3634431.1"/>
    <property type="molecule type" value="Genomic_DNA"/>
</dbReference>
<dbReference type="GO" id="GO:0008168">
    <property type="term" value="F:methyltransferase activity"/>
    <property type="evidence" value="ECO:0007669"/>
    <property type="project" value="InterPro"/>
</dbReference>
<proteinExistence type="predicted"/>
<feature type="domain" description="Ribosomal RNA methyltransferase SPB1-like C-terminal" evidence="1">
    <location>
        <begin position="6"/>
        <end position="170"/>
    </location>
</feature>
<dbReference type="GO" id="GO:0006364">
    <property type="term" value="P:rRNA processing"/>
    <property type="evidence" value="ECO:0007669"/>
    <property type="project" value="InterPro"/>
</dbReference>
<comment type="caution">
    <text evidence="2">The sequence shown here is derived from an EMBL/GenBank/DDBJ whole genome shotgun (WGS) entry which is preliminary data.</text>
</comment>
<dbReference type="InterPro" id="IPR012920">
    <property type="entry name" value="rRNA_MeTfrase_SPB1-like_C"/>
</dbReference>
<protein>
    <recommendedName>
        <fullName evidence="1">Ribosomal RNA methyltransferase SPB1-like C-terminal domain-containing protein</fullName>
    </recommendedName>
</protein>
<evidence type="ECO:0000313" key="2">
    <source>
        <dbReference type="EMBL" id="KAJ3634431.1"/>
    </source>
</evidence>
<dbReference type="AlphaFoldDB" id="A0AA38M1J0"/>